<dbReference type="EMBL" id="AP019307">
    <property type="protein sequence ID" value="BBH17978.1"/>
    <property type="molecule type" value="Genomic_DNA"/>
</dbReference>
<dbReference type="KEGG" id="nbe:Back2_22650"/>
<dbReference type="InterPro" id="IPR018713">
    <property type="entry name" value="MPAB/Lcp_cat_dom"/>
</dbReference>
<gene>
    <name evidence="2" type="ORF">Back2_22650</name>
</gene>
<dbReference type="Proteomes" id="UP000271573">
    <property type="component" value="Chromosome"/>
</dbReference>
<dbReference type="PANTHER" id="PTHR37539:SF1">
    <property type="entry name" value="ER-BOUND OXYGENASE MPAB_MPAB'_RUBBER OXYGENASE CATALYTIC DOMAIN-CONTAINING PROTEIN"/>
    <property type="match status" value="1"/>
</dbReference>
<evidence type="ECO:0000313" key="3">
    <source>
        <dbReference type="Proteomes" id="UP000271573"/>
    </source>
</evidence>
<keyword evidence="3" id="KW-1185">Reference proteome</keyword>
<dbReference type="PANTHER" id="PTHR37539">
    <property type="entry name" value="SECRETED PROTEIN-RELATED"/>
    <property type="match status" value="1"/>
</dbReference>
<dbReference type="Pfam" id="PF09995">
    <property type="entry name" value="MPAB_Lcp_cat"/>
    <property type="match status" value="1"/>
</dbReference>
<accession>A0A3G9J2Z6</accession>
<sequence>MPIYPTRFREGEARGARLGRALRVIAGVRSLDEDLMDRIGRGFLERDELGASLVEAMRMREGEPSAVSRAQFQQALERGIDEMPDAAPTLKAYFGELTAVPGWVDRDQLVEGALLSRRLGQNIADILLQLSLIGGYRFGGPTDLLVATGALTGEGSVRRLAETQKWTATIGDPGSILPGGEAWRLTAHVRLMHAMVNAGYEKRWDNARWGLPINQTDLASTLALFDATVLLGCRALGVRITRREAEAYMHLWRYVGYLLGIDPDFWSTSERDRYRMAYHVLRAQGPLTEAGPALAQSAVDLQADRIYPGWPTVLMPLRARYERERMLSMMTVLLNPTSMRDLGLPRRPPWALAYIVPMNLVRYQVVARTPYGRRQLEAWGQRVRSRTLSSTFRGADQAVGDLPY</sequence>
<feature type="domain" description="ER-bound oxygenase mpaB/mpaB'/Rubber oxygenase catalytic" evidence="1">
    <location>
        <begin position="145"/>
        <end position="353"/>
    </location>
</feature>
<protein>
    <recommendedName>
        <fullName evidence="1">ER-bound oxygenase mpaB/mpaB'/Rubber oxygenase catalytic domain-containing protein</fullName>
    </recommendedName>
</protein>
<evidence type="ECO:0000313" key="2">
    <source>
        <dbReference type="EMBL" id="BBH17978.1"/>
    </source>
</evidence>
<reference evidence="2 3" key="1">
    <citation type="submission" date="2018-11" db="EMBL/GenBank/DDBJ databases">
        <title>Complete genome sequence of Nocardioides baekrokdamisoli strain KCTC 39748.</title>
        <authorList>
            <person name="Kang S.W."/>
            <person name="Lee K.C."/>
            <person name="Kim K.K."/>
            <person name="Kim J.S."/>
            <person name="Kim D.S."/>
            <person name="Ko S.H."/>
            <person name="Yang S.H."/>
            <person name="Shin Y.K."/>
            <person name="Lee J.S."/>
        </authorList>
    </citation>
    <scope>NUCLEOTIDE SEQUENCE [LARGE SCALE GENOMIC DNA]</scope>
    <source>
        <strain evidence="2 3">KCTC 39748</strain>
    </source>
</reference>
<proteinExistence type="predicted"/>
<dbReference type="InterPro" id="IPR037473">
    <property type="entry name" value="Lcp-like"/>
</dbReference>
<dbReference type="AlphaFoldDB" id="A0A3G9J2Z6"/>
<dbReference type="GO" id="GO:0016491">
    <property type="term" value="F:oxidoreductase activity"/>
    <property type="evidence" value="ECO:0007669"/>
    <property type="project" value="InterPro"/>
</dbReference>
<organism evidence="2 3">
    <name type="scientific">Nocardioides baekrokdamisoli</name>
    <dbReference type="NCBI Taxonomy" id="1804624"/>
    <lineage>
        <taxon>Bacteria</taxon>
        <taxon>Bacillati</taxon>
        <taxon>Actinomycetota</taxon>
        <taxon>Actinomycetes</taxon>
        <taxon>Propionibacteriales</taxon>
        <taxon>Nocardioidaceae</taxon>
        <taxon>Nocardioides</taxon>
    </lineage>
</organism>
<name>A0A3G9J2Z6_9ACTN</name>
<evidence type="ECO:0000259" key="1">
    <source>
        <dbReference type="Pfam" id="PF09995"/>
    </source>
</evidence>